<dbReference type="Proteomes" id="UP000031278">
    <property type="component" value="Unassembled WGS sequence"/>
</dbReference>
<name>A0A0B9G8H1_9GAMM</name>
<proteinExistence type="predicted"/>
<gene>
    <name evidence="1" type="ORF">RJ45_04075</name>
</gene>
<comment type="caution">
    <text evidence="1">The sequence shown here is derived from an EMBL/GenBank/DDBJ whole genome shotgun (WGS) entry which is preliminary data.</text>
</comment>
<protein>
    <submittedName>
        <fullName evidence="1">Uncharacterized protein</fullName>
    </submittedName>
</protein>
<evidence type="ECO:0000313" key="2">
    <source>
        <dbReference type="Proteomes" id="UP000031278"/>
    </source>
</evidence>
<reference evidence="1 2" key="1">
    <citation type="submission" date="2014-12" db="EMBL/GenBank/DDBJ databases">
        <title>Genome sequencing of Photobacterium gaetbulicola AD005a.</title>
        <authorList>
            <person name="Adrian T.G.S."/>
            <person name="Chan K.G."/>
        </authorList>
    </citation>
    <scope>NUCLEOTIDE SEQUENCE [LARGE SCALE GENOMIC DNA]</scope>
    <source>
        <strain evidence="1 2">AD005a</strain>
    </source>
</reference>
<accession>A0A0B9G8H1</accession>
<evidence type="ECO:0000313" key="1">
    <source>
        <dbReference type="EMBL" id="KHT64884.1"/>
    </source>
</evidence>
<dbReference type="AlphaFoldDB" id="A0A0B9G8H1"/>
<sequence>MFPPYNQAPWQLNYVPISALYMAVCPNSPPKLSVEIVIFYYHNGQTRIAILEVEMDKSK</sequence>
<dbReference type="EMBL" id="JWLZ01000037">
    <property type="protein sequence ID" value="KHT64884.1"/>
    <property type="molecule type" value="Genomic_DNA"/>
</dbReference>
<organism evidence="1 2">
    <name type="scientific">Photobacterium gaetbulicola</name>
    <dbReference type="NCBI Taxonomy" id="1295392"/>
    <lineage>
        <taxon>Bacteria</taxon>
        <taxon>Pseudomonadati</taxon>
        <taxon>Pseudomonadota</taxon>
        <taxon>Gammaproteobacteria</taxon>
        <taxon>Vibrionales</taxon>
        <taxon>Vibrionaceae</taxon>
        <taxon>Photobacterium</taxon>
    </lineage>
</organism>